<evidence type="ECO:0000313" key="2">
    <source>
        <dbReference type="EMBL" id="KAJ9155172.1"/>
    </source>
</evidence>
<keyword evidence="3" id="KW-1185">Reference proteome</keyword>
<feature type="region of interest" description="Disordered" evidence="1">
    <location>
        <begin position="178"/>
        <end position="265"/>
    </location>
</feature>
<evidence type="ECO:0000313" key="3">
    <source>
        <dbReference type="Proteomes" id="UP001174694"/>
    </source>
</evidence>
<protein>
    <submittedName>
        <fullName evidence="2">Uncharacterized protein</fullName>
    </submittedName>
</protein>
<dbReference type="EMBL" id="JANBVO010000003">
    <property type="protein sequence ID" value="KAJ9155172.1"/>
    <property type="molecule type" value="Genomic_DNA"/>
</dbReference>
<feature type="compositionally biased region" description="Polar residues" evidence="1">
    <location>
        <begin position="223"/>
        <end position="236"/>
    </location>
</feature>
<reference evidence="2" key="1">
    <citation type="submission" date="2022-07" db="EMBL/GenBank/DDBJ databases">
        <title>Fungi with potential for degradation of polypropylene.</title>
        <authorList>
            <person name="Gostincar C."/>
        </authorList>
    </citation>
    <scope>NUCLEOTIDE SEQUENCE</scope>
    <source>
        <strain evidence="2">EXF-13308</strain>
    </source>
</reference>
<feature type="region of interest" description="Disordered" evidence="1">
    <location>
        <begin position="103"/>
        <end position="165"/>
    </location>
</feature>
<dbReference type="AlphaFoldDB" id="A0AA38SB59"/>
<feature type="compositionally biased region" description="Polar residues" evidence="1">
    <location>
        <begin position="21"/>
        <end position="32"/>
    </location>
</feature>
<sequence>MRNGKTVEYFDNSDTHKASATARSSRCQSASPISRHFGDDGNTESCARLRTLCPDCRSDLQKDVEHDRGNSRATLRRWTWKLVPTDIPCSEWDSDLEGYQRRDDGDWDARTQPTGPWDNGGSAWKRDTGNKTRNKSGTWREIMKDRKPSSPANTSEKSGREYGSEVGVVVTSAHRLIAAEDNSDDAGAGVTHSKNSRDGSSSTEKPKDSMLVEQREDKRRALQENSDASRSVSGVKSSWREREAVKAARRAKKNTRTSQDLEDEL</sequence>
<organism evidence="2 3">
    <name type="scientific">Pleurostoma richardsiae</name>
    <dbReference type="NCBI Taxonomy" id="41990"/>
    <lineage>
        <taxon>Eukaryota</taxon>
        <taxon>Fungi</taxon>
        <taxon>Dikarya</taxon>
        <taxon>Ascomycota</taxon>
        <taxon>Pezizomycotina</taxon>
        <taxon>Sordariomycetes</taxon>
        <taxon>Sordariomycetidae</taxon>
        <taxon>Calosphaeriales</taxon>
        <taxon>Pleurostomataceae</taxon>
        <taxon>Pleurostoma</taxon>
    </lineage>
</organism>
<evidence type="ECO:0000256" key="1">
    <source>
        <dbReference type="SAM" id="MobiDB-lite"/>
    </source>
</evidence>
<feature type="region of interest" description="Disordered" evidence="1">
    <location>
        <begin position="1"/>
        <end position="40"/>
    </location>
</feature>
<comment type="caution">
    <text evidence="2">The sequence shown here is derived from an EMBL/GenBank/DDBJ whole genome shotgun (WGS) entry which is preliminary data.</text>
</comment>
<proteinExistence type="predicted"/>
<gene>
    <name evidence="2" type="ORF">NKR23_g1662</name>
</gene>
<dbReference type="Proteomes" id="UP001174694">
    <property type="component" value="Unassembled WGS sequence"/>
</dbReference>
<accession>A0AA38SB59</accession>
<feature type="compositionally biased region" description="Basic and acidic residues" evidence="1">
    <location>
        <begin position="204"/>
        <end position="222"/>
    </location>
</feature>
<name>A0AA38SB59_9PEZI</name>